<sequence length="624" mass="72854">MTNRNFEKFMDQGISSLKKGNILEAQGYFEKALKVDDNVWVRNNLAYVYYATKNSFKAYKILEPLLKNKNNIFKYTPNTFTFALASLIQSSMGNEFLARRHLQEAEKTFDRELIVFYPQPAPQAVLEYTALVLEAAGSLMDHRKVYELYKKWQNWHVKWESHYLGAAACFNLGKYGEAAKIWESIKGHSEFFAGLAKVSRLIEKKEIPPFKIEYQLSILAEMEEMLKKAQEDVDYLKQILQLGTVKAFLLLVIIERLNKYLAQKSMEDFVRYGGEWGEELAKTVLKSSLYSMEVKTAAAFALKEKGVFGEEDTIPIVFNNQEIPTKLRRTDIILIDREDLNEIVFKALKLRKHGKLEEGLKILEDLWEKGTFYPLAAIYLAEFYRDKKEYDKALNFFEYIEKFVPDNPLFLYFFTLLLLEIGDVARAKRYLQKLKRLNVQNQELQEKIKHLEIVIYLREALFSKGVFHYEKELRKEIEEKAITLNPTISRGLKNMPVYWIDFISQHYNLPPARYRKDREQQIATFLTSHQNLQRVINNLSEKEKELLKYLLNNGGWGKLTAVSRKFGSPKDDSYYWAKEEPTSTVGKLWAKALVFIGRATVSGRKEKVAVIPVELREPLILMLK</sequence>
<dbReference type="RefSeq" id="WP_075864486.1">
    <property type="nucleotide sequence ID" value="NZ_BDJL01000003.1"/>
</dbReference>
<gene>
    <name evidence="3" type="ORF">ciss_02100</name>
</gene>
<dbReference type="Gene3D" id="1.25.40.10">
    <property type="entry name" value="Tetratricopeptide repeat domain"/>
    <property type="match status" value="2"/>
</dbReference>
<reference evidence="4" key="1">
    <citation type="submission" date="2016-12" db="EMBL/GenBank/DDBJ databases">
        <title>Draft Genome Sequences od Carboxydothermus pertinax and islandicus, Hydrogenogenic Carboxydotrophic Bacteria.</title>
        <authorList>
            <person name="Fukuyama Y."/>
            <person name="Ohmae K."/>
            <person name="Yoneda Y."/>
            <person name="Yoshida T."/>
            <person name="Sako Y."/>
        </authorList>
    </citation>
    <scope>NUCLEOTIDE SEQUENCE [LARGE SCALE GENOMIC DNA]</scope>
    <source>
        <strain evidence="4">SET</strain>
    </source>
</reference>
<evidence type="ECO:0000313" key="3">
    <source>
        <dbReference type="EMBL" id="GAV24277.1"/>
    </source>
</evidence>
<comment type="caution">
    <text evidence="3">The sequence shown here is derived from an EMBL/GenBank/DDBJ whole genome shotgun (WGS) entry which is preliminary data.</text>
</comment>
<evidence type="ECO:0000313" key="4">
    <source>
        <dbReference type="Proteomes" id="UP000187338"/>
    </source>
</evidence>
<dbReference type="EMBL" id="BDJL01000003">
    <property type="protein sequence ID" value="GAV24277.1"/>
    <property type="molecule type" value="Genomic_DNA"/>
</dbReference>
<evidence type="ECO:0000256" key="1">
    <source>
        <dbReference type="PROSITE-ProRule" id="PRU00339"/>
    </source>
</evidence>
<keyword evidence="2" id="KW-0175">Coiled coil</keyword>
<dbReference type="InterPro" id="IPR011990">
    <property type="entry name" value="TPR-like_helical_dom_sf"/>
</dbReference>
<organism evidence="3 4">
    <name type="scientific">Carboxydothermus islandicus</name>
    <dbReference type="NCBI Taxonomy" id="661089"/>
    <lineage>
        <taxon>Bacteria</taxon>
        <taxon>Bacillati</taxon>
        <taxon>Bacillota</taxon>
        <taxon>Clostridia</taxon>
        <taxon>Thermoanaerobacterales</taxon>
        <taxon>Thermoanaerobacteraceae</taxon>
        <taxon>Carboxydothermus</taxon>
    </lineage>
</organism>
<keyword evidence="4" id="KW-1185">Reference proteome</keyword>
<dbReference type="AlphaFoldDB" id="A0A1L8CZF8"/>
<dbReference type="OrthoDB" id="1723031at2"/>
<dbReference type="SUPFAM" id="SSF48452">
    <property type="entry name" value="TPR-like"/>
    <property type="match status" value="2"/>
</dbReference>
<keyword evidence="1" id="KW-0802">TPR repeat</keyword>
<protein>
    <recommendedName>
        <fullName evidence="5">Tetratricopeptide repeat protein</fullName>
    </recommendedName>
</protein>
<evidence type="ECO:0008006" key="5">
    <source>
        <dbReference type="Google" id="ProtNLM"/>
    </source>
</evidence>
<dbReference type="STRING" id="661089.ciss_02100"/>
<dbReference type="Proteomes" id="UP000187338">
    <property type="component" value="Unassembled WGS sequence"/>
</dbReference>
<name>A0A1L8CZF8_9THEO</name>
<evidence type="ECO:0000256" key="2">
    <source>
        <dbReference type="SAM" id="Coils"/>
    </source>
</evidence>
<accession>A0A1L8CZF8</accession>
<dbReference type="InterPro" id="IPR019734">
    <property type="entry name" value="TPR_rpt"/>
</dbReference>
<dbReference type="SMART" id="SM00028">
    <property type="entry name" value="TPR"/>
    <property type="match status" value="4"/>
</dbReference>
<feature type="coiled-coil region" evidence="2">
    <location>
        <begin position="427"/>
        <end position="454"/>
    </location>
</feature>
<proteinExistence type="predicted"/>
<dbReference type="PROSITE" id="PS50005">
    <property type="entry name" value="TPR"/>
    <property type="match status" value="1"/>
</dbReference>
<feature type="repeat" description="TPR" evidence="1">
    <location>
        <begin position="374"/>
        <end position="407"/>
    </location>
</feature>